<evidence type="ECO:0000313" key="2">
    <source>
        <dbReference type="Proteomes" id="UP000492821"/>
    </source>
</evidence>
<dbReference type="Gene3D" id="3.40.33.10">
    <property type="entry name" value="CAP"/>
    <property type="match status" value="2"/>
</dbReference>
<dbReference type="InterPro" id="IPR009003">
    <property type="entry name" value="Peptidase_S1_PA"/>
</dbReference>
<evidence type="ECO:0000313" key="3">
    <source>
        <dbReference type="WBParaSite" id="Pan_g13716.t1"/>
    </source>
</evidence>
<accession>A0A7E4UWN4</accession>
<dbReference type="Proteomes" id="UP000492821">
    <property type="component" value="Unassembled WGS sequence"/>
</dbReference>
<dbReference type="AlphaFoldDB" id="A0A7E4UWN4"/>
<feature type="signal peptide" evidence="1">
    <location>
        <begin position="1"/>
        <end position="23"/>
    </location>
</feature>
<keyword evidence="1" id="KW-0732">Signal</keyword>
<dbReference type="InterPro" id="IPR035940">
    <property type="entry name" value="CAP_sf"/>
</dbReference>
<protein>
    <submittedName>
        <fullName evidence="3">Peptidase S1 domain-containing protein</fullName>
    </submittedName>
</protein>
<sequence length="697" mass="78012">MTDLSCTVAVLIVLAYLSTVADSAYVCDDPKSPGVNGIPEICFKKVKTGGLMNDRHRQSAVDVVNLFRALIANQCDKFKSGKPKSANFRKIRYSCDLEQRVKFKCPANANDDFKTSKTVFRSIDIKYATSIFYRSAPRIRQIEIKQGVNGNQMVSGPLSETMRFYLNDAVEIGCYLENCHDKLYFACTTGTEIPTSDPLYKAGTRCRSNKDCKDTGYPICDMEFGLCQQGDLPYICRSPKSATVRLTPEACSDNVDTGSLMSKEERRFTVEAMNLFRGFIANQCDAFKSGKPKSANLRKIRYNCKLEEQAKFECPTTPDAKFETNDMFLRIIMDTMDEAKRTSIFYRRSPALQDIEMNPNRVLIGNFKGNDLLSFTLNEEATEVGCFLRLCHGKEYMACTTGKRFDWTKPLYTPGNRCQKNADCPVPGYPNCDTEYGLCNLFTCKFSDSSLTFDACNDLRRCSEATDKAEPEKHFCQSTVIIAEQNNDNTFTVKAFGAAIGENHFLTSVSSEFDKNETTDLYVIVGGGRVYPLRAAGVDPQMHYGDFDVNAWQDLVLVKLAATSPFKFNQYLKIKEVGSGLQDKSLTVRLHPEGMDMISILLQPDDECVKTFYQDPFTEYVKNSNMACGLDENNKGTKFLSGAPLADVPLTDGQHTLYGIRSEQSSDPEHDNAFLVTKLAPNCDWLVSVSEGTVKCI</sequence>
<evidence type="ECO:0000256" key="1">
    <source>
        <dbReference type="SAM" id="SignalP"/>
    </source>
</evidence>
<reference evidence="2" key="1">
    <citation type="journal article" date="2013" name="Genetics">
        <title>The draft genome and transcriptome of Panagrellus redivivus are shaped by the harsh demands of a free-living lifestyle.</title>
        <authorList>
            <person name="Srinivasan J."/>
            <person name="Dillman A.R."/>
            <person name="Macchietto M.G."/>
            <person name="Heikkinen L."/>
            <person name="Lakso M."/>
            <person name="Fracchia K.M."/>
            <person name="Antoshechkin I."/>
            <person name="Mortazavi A."/>
            <person name="Wong G."/>
            <person name="Sternberg P.W."/>
        </authorList>
    </citation>
    <scope>NUCLEOTIDE SEQUENCE [LARGE SCALE GENOMIC DNA]</scope>
    <source>
        <strain evidence="2">MT8872</strain>
    </source>
</reference>
<proteinExistence type="predicted"/>
<keyword evidence="2" id="KW-1185">Reference proteome</keyword>
<dbReference type="SUPFAM" id="SSF50494">
    <property type="entry name" value="Trypsin-like serine proteases"/>
    <property type="match status" value="1"/>
</dbReference>
<reference evidence="3" key="2">
    <citation type="submission" date="2020-10" db="UniProtKB">
        <authorList>
            <consortium name="WormBaseParasite"/>
        </authorList>
    </citation>
    <scope>IDENTIFICATION</scope>
</reference>
<dbReference type="WBParaSite" id="Pan_g13716.t1">
    <property type="protein sequence ID" value="Pan_g13716.t1"/>
    <property type="gene ID" value="Pan_g13716"/>
</dbReference>
<name>A0A7E4UWN4_PANRE</name>
<feature type="chain" id="PRO_5028974857" evidence="1">
    <location>
        <begin position="24"/>
        <end position="697"/>
    </location>
</feature>
<organism evidence="2 3">
    <name type="scientific">Panagrellus redivivus</name>
    <name type="common">Microworm</name>
    <dbReference type="NCBI Taxonomy" id="6233"/>
    <lineage>
        <taxon>Eukaryota</taxon>
        <taxon>Metazoa</taxon>
        <taxon>Ecdysozoa</taxon>
        <taxon>Nematoda</taxon>
        <taxon>Chromadorea</taxon>
        <taxon>Rhabditida</taxon>
        <taxon>Tylenchina</taxon>
        <taxon>Panagrolaimomorpha</taxon>
        <taxon>Panagrolaimoidea</taxon>
        <taxon>Panagrolaimidae</taxon>
        <taxon>Panagrellus</taxon>
    </lineage>
</organism>